<keyword evidence="3" id="KW-1185">Reference proteome</keyword>
<organism evidence="2 3">
    <name type="scientific">Virgibacillus xinjiangensis</name>
    <dbReference type="NCBI Taxonomy" id="393090"/>
    <lineage>
        <taxon>Bacteria</taxon>
        <taxon>Bacillati</taxon>
        <taxon>Bacillota</taxon>
        <taxon>Bacilli</taxon>
        <taxon>Bacillales</taxon>
        <taxon>Bacillaceae</taxon>
        <taxon>Virgibacillus</taxon>
    </lineage>
</organism>
<keyword evidence="1" id="KW-0812">Transmembrane</keyword>
<accession>A0ABV7CUN9</accession>
<proteinExistence type="predicted"/>
<reference evidence="3" key="1">
    <citation type="journal article" date="2019" name="Int. J. Syst. Evol. Microbiol.">
        <title>The Global Catalogue of Microorganisms (GCM) 10K type strain sequencing project: providing services to taxonomists for standard genome sequencing and annotation.</title>
        <authorList>
            <consortium name="The Broad Institute Genomics Platform"/>
            <consortium name="The Broad Institute Genome Sequencing Center for Infectious Disease"/>
            <person name="Wu L."/>
            <person name="Ma J."/>
        </authorList>
    </citation>
    <scope>NUCLEOTIDE SEQUENCE [LARGE SCALE GENOMIC DNA]</scope>
    <source>
        <strain evidence="3">KCTC 13128</strain>
    </source>
</reference>
<evidence type="ECO:0008006" key="4">
    <source>
        <dbReference type="Google" id="ProtNLM"/>
    </source>
</evidence>
<protein>
    <recommendedName>
        <fullName evidence="4">DUF4083 domain-containing protein</fullName>
    </recommendedName>
</protein>
<dbReference type="EMBL" id="JBHRSA010000025">
    <property type="protein sequence ID" value="MFC3039813.1"/>
    <property type="molecule type" value="Genomic_DNA"/>
</dbReference>
<dbReference type="RefSeq" id="WP_390269986.1">
    <property type="nucleotide sequence ID" value="NZ_JBHRSA010000025.1"/>
</dbReference>
<evidence type="ECO:0000313" key="2">
    <source>
        <dbReference type="EMBL" id="MFC3039813.1"/>
    </source>
</evidence>
<evidence type="ECO:0000256" key="1">
    <source>
        <dbReference type="SAM" id="Phobius"/>
    </source>
</evidence>
<name>A0ABV7CUN9_9BACI</name>
<gene>
    <name evidence="2" type="ORF">ACFOGI_06075</name>
</gene>
<dbReference type="Proteomes" id="UP001595279">
    <property type="component" value="Unassembled WGS sequence"/>
</dbReference>
<feature type="transmembrane region" description="Helical" evidence="1">
    <location>
        <begin position="15"/>
        <end position="37"/>
    </location>
</feature>
<sequence length="60" mass="6966">MIISATVGALQTGDMIFQLVLFLLMMLVIVGIVLVVVRRNRRMKRVEEKLDKLLEEKEKH</sequence>
<keyword evidence="1" id="KW-1133">Transmembrane helix</keyword>
<comment type="caution">
    <text evidence="2">The sequence shown here is derived from an EMBL/GenBank/DDBJ whole genome shotgun (WGS) entry which is preliminary data.</text>
</comment>
<keyword evidence="1" id="KW-0472">Membrane</keyword>
<evidence type="ECO:0000313" key="3">
    <source>
        <dbReference type="Proteomes" id="UP001595279"/>
    </source>
</evidence>